<dbReference type="InterPro" id="IPR013207">
    <property type="entry name" value="LGFP"/>
</dbReference>
<dbReference type="RefSeq" id="WP_344781949.1">
    <property type="nucleotide sequence ID" value="NZ_BAABAF010000004.1"/>
</dbReference>
<evidence type="ECO:0000313" key="1">
    <source>
        <dbReference type="EMBL" id="GAA3762686.1"/>
    </source>
</evidence>
<proteinExistence type="predicted"/>
<comment type="caution">
    <text evidence="1">The sequence shown here is derived from an EMBL/GenBank/DDBJ whole genome shotgun (WGS) entry which is preliminary data.</text>
</comment>
<evidence type="ECO:0008006" key="3">
    <source>
        <dbReference type="Google" id="ProtNLM"/>
    </source>
</evidence>
<dbReference type="Pfam" id="PF08310">
    <property type="entry name" value="LGFP"/>
    <property type="match status" value="4"/>
</dbReference>
<protein>
    <recommendedName>
        <fullName evidence="3">LGFP repeat-containing protein</fullName>
    </recommendedName>
</protein>
<dbReference type="Proteomes" id="UP001500540">
    <property type="component" value="Unassembled WGS sequence"/>
</dbReference>
<organism evidence="1 2">
    <name type="scientific">Microbacterium kribbense</name>
    <dbReference type="NCBI Taxonomy" id="433645"/>
    <lineage>
        <taxon>Bacteria</taxon>
        <taxon>Bacillati</taxon>
        <taxon>Actinomycetota</taxon>
        <taxon>Actinomycetes</taxon>
        <taxon>Micrococcales</taxon>
        <taxon>Microbacteriaceae</taxon>
        <taxon>Microbacterium</taxon>
    </lineage>
</organism>
<name>A0ABP7GDR7_9MICO</name>
<sequence length="1253" mass="130485">MSALIDYTLSATTAANPDSSHPAAFAGATPIGGPGATALGTYPDALILAAAGSPAATVDLTGLSPDRTRFTVDVVLRLDAVPTTPQPILSGALLPFALAAVPHSAGGYAIEADLALAVPGLAGARTHTPLAAGTWYTATLVYDIDTLAVYIDHVIESVHAYPAGAVAAAGAAGAATMTVAAGPIALAAIRWQDDIDPALETQLDDRRDGPEWALSYKREQLGAGFALGDAQGEPTQDTRTGAWVQHYAAGLIMWSEYTGAACEMHGDIWRTYLSLADATPLGVLVSDELAGAGPGSRRSTFTAGTIYWSPATGAVAVIGHLYADYERLGGPGGLLGMPTALSVAVSGGLMQTFEGGRMYYRSGAGAAHEVHGAILAQFLATGDVNAWGFPLTDEIDATAEGGTIGRMSEFDGATFYWSAATGAHEVHGDIRSYYRANRGAASDLGLPTSDERDIPGGSGRMNTFAGGSLLWYGSYPSIAWVHPFQLYIGRIDTVEDEGLFMGQNDVYGKVTLTQGGVTLYDRRQPASGDSDDHNVVDWAFTVSPTITPTLETVTLTIDLWDSDDGAPFGGGDDHLGTWHVDLTPANKWGLDIAGGIIDSGKFQDVNSVQVAVKPVVDVAALTPSQRWWGARNRGTDTIGYPLYAAAFADVDSDPEWSDPGDWLAKAYYAAVAEHIAEGGNCFGMSVAGIDALKGTGPFSLPLDRFTTWSALESQFNVRHQYQVGAGPIWWFVTEFLSGSTHSPKAVFARTREAYARGDNPVLCISQKSDFSGAPHCIMPVGWDDSSTPWRLMVQDPNFPASPPRPLLVDPRADTYHYDGGNVYDGASDGGGRMHWMPYHLLCHRQDTPIGEVLALLLAGTIIVLGAGADSAAITDPDGNDLDAAGTRAAGVLSHGAPLDGYFLSVKGSSSDLGHVGGRNPVRVSTAAAAGAVHGVGITQKVTDKVTDAIRGTVRVPIGEGIVVTPVRRIEDPIAGGLLLRPGQPIQDVVLTVRPRRVFVPPITTVDLTARPSGRTAPEPLDERTVTPAHRAALLTALQKDPQAARVVAARSPHNVLADPIASARLEPAVIAALRSQTAATGSDFVHRVTGTGADLDCTVRYGLAEIRVTSPLAAGERSEVTVTGLGTAKAVVGLTAATAKAASVRIDHRLGVGGDHLSIRFDRLPVGPGADLQVNVKPGIAGVDVLAGGAHLDVPVSIQGVIAGRPIGGQFSVRLDDGIRLAVSSMIDSGALRVGQIAALFAPASAVSVVAPL</sequence>
<dbReference type="EMBL" id="BAABAF010000004">
    <property type="protein sequence ID" value="GAA3762686.1"/>
    <property type="molecule type" value="Genomic_DNA"/>
</dbReference>
<keyword evidence="2" id="KW-1185">Reference proteome</keyword>
<reference evidence="2" key="1">
    <citation type="journal article" date="2019" name="Int. J. Syst. Evol. Microbiol.">
        <title>The Global Catalogue of Microorganisms (GCM) 10K type strain sequencing project: providing services to taxonomists for standard genome sequencing and annotation.</title>
        <authorList>
            <consortium name="The Broad Institute Genomics Platform"/>
            <consortium name="The Broad Institute Genome Sequencing Center for Infectious Disease"/>
            <person name="Wu L."/>
            <person name="Ma J."/>
        </authorList>
    </citation>
    <scope>NUCLEOTIDE SEQUENCE [LARGE SCALE GENOMIC DNA]</scope>
    <source>
        <strain evidence="2">JCM 16950</strain>
    </source>
</reference>
<accession>A0ABP7GDR7</accession>
<evidence type="ECO:0000313" key="2">
    <source>
        <dbReference type="Proteomes" id="UP001500540"/>
    </source>
</evidence>
<gene>
    <name evidence="1" type="ORF">GCM10022240_14010</name>
</gene>